<feature type="transmembrane region" description="Helical" evidence="1">
    <location>
        <begin position="12"/>
        <end position="29"/>
    </location>
</feature>
<keyword evidence="1" id="KW-0472">Membrane</keyword>
<keyword evidence="1" id="KW-0812">Transmembrane</keyword>
<name>A0ABS7N859_9BACT</name>
<dbReference type="EMBL" id="JAHVHP010000002">
    <property type="protein sequence ID" value="MBY5952509.1"/>
    <property type="molecule type" value="Genomic_DNA"/>
</dbReference>
<organism evidence="3 4">
    <name type="scientific">Algoriphagus marincola</name>
    <dbReference type="NCBI Taxonomy" id="264027"/>
    <lineage>
        <taxon>Bacteria</taxon>
        <taxon>Pseudomonadati</taxon>
        <taxon>Bacteroidota</taxon>
        <taxon>Cytophagia</taxon>
        <taxon>Cytophagales</taxon>
        <taxon>Cyclobacteriaceae</taxon>
        <taxon>Algoriphagus</taxon>
    </lineage>
</organism>
<protein>
    <submittedName>
        <fullName evidence="3">DUF2892 domain-containing protein</fullName>
    </submittedName>
</protein>
<evidence type="ECO:0000313" key="3">
    <source>
        <dbReference type="EMBL" id="MBY5952509.1"/>
    </source>
</evidence>
<evidence type="ECO:0000259" key="2">
    <source>
        <dbReference type="Pfam" id="PF11127"/>
    </source>
</evidence>
<dbReference type="RefSeq" id="WP_081701377.1">
    <property type="nucleotide sequence ID" value="NZ_JAHVHP010000002.1"/>
</dbReference>
<comment type="caution">
    <text evidence="3">The sequence shown here is derived from an EMBL/GenBank/DDBJ whole genome shotgun (WGS) entry which is preliminary data.</text>
</comment>
<proteinExistence type="predicted"/>
<gene>
    <name evidence="3" type="ORF">KUV23_16085</name>
</gene>
<keyword evidence="4" id="KW-1185">Reference proteome</keyword>
<keyword evidence="1" id="KW-1133">Transmembrane helix</keyword>
<feature type="domain" description="Inner membrane protein YgaP-like transmembrane" evidence="2">
    <location>
        <begin position="5"/>
        <end position="70"/>
    </location>
</feature>
<accession>A0ABS7N859</accession>
<dbReference type="InterPro" id="IPR021309">
    <property type="entry name" value="YgaP-like_TM"/>
</dbReference>
<sequence length="73" mass="8080">MRILDKNMGSLDIGIRIILAAVLFTLFFTNTVTGTIGFIDLGVAILFTVTSFVGFCPLYKVFGFKTCPNKRLK</sequence>
<evidence type="ECO:0000313" key="4">
    <source>
        <dbReference type="Proteomes" id="UP000766609"/>
    </source>
</evidence>
<dbReference type="Pfam" id="PF11127">
    <property type="entry name" value="YgaP-like_TM"/>
    <property type="match status" value="1"/>
</dbReference>
<dbReference type="Proteomes" id="UP000766609">
    <property type="component" value="Unassembled WGS sequence"/>
</dbReference>
<reference evidence="3 4" key="1">
    <citation type="submission" date="2021-06" db="EMBL/GenBank/DDBJ databases">
        <title>44 bacteria genomes isolated from Dapeng, Shenzhen.</title>
        <authorList>
            <person name="Zheng W."/>
            <person name="Yu S."/>
            <person name="Huang Y."/>
        </authorList>
    </citation>
    <scope>NUCLEOTIDE SEQUENCE [LARGE SCALE GENOMIC DNA]</scope>
    <source>
        <strain evidence="3 4">DP5N14-6</strain>
    </source>
</reference>
<evidence type="ECO:0000256" key="1">
    <source>
        <dbReference type="SAM" id="Phobius"/>
    </source>
</evidence>
<feature type="transmembrane region" description="Helical" evidence="1">
    <location>
        <begin position="41"/>
        <end position="62"/>
    </location>
</feature>